<evidence type="ECO:0000259" key="2">
    <source>
        <dbReference type="PROSITE" id="PS51168"/>
    </source>
</evidence>
<keyword evidence="1" id="KW-0413">Isomerase</keyword>
<organism evidence="3 4">
    <name type="scientific">Paenibacillus macquariensis</name>
    <dbReference type="NCBI Taxonomy" id="948756"/>
    <lineage>
        <taxon>Bacteria</taxon>
        <taxon>Bacillati</taxon>
        <taxon>Bacillota</taxon>
        <taxon>Bacilli</taxon>
        <taxon>Bacillales</taxon>
        <taxon>Paenibacillaceae</taxon>
        <taxon>Paenibacillus</taxon>
    </lineage>
</organism>
<sequence>MNQENLTIQREEIDRIDRKIVALLAERTQVVKNIMVLKTNEDSVRSIDRVQQVMDKVAKLAEENGLEPQIAVSTYETLITVLTDMQLEYLHLRQQSDESLV</sequence>
<protein>
    <submittedName>
        <fullName evidence="3">Isochorismate pyruvate lyase</fullName>
    </submittedName>
</protein>
<evidence type="ECO:0000256" key="1">
    <source>
        <dbReference type="ARBA" id="ARBA00023235"/>
    </source>
</evidence>
<dbReference type="PROSITE" id="PS51168">
    <property type="entry name" value="CHORISMATE_MUT_2"/>
    <property type="match status" value="1"/>
</dbReference>
<dbReference type="InterPro" id="IPR002701">
    <property type="entry name" value="CM_II_prokaryot"/>
</dbReference>
<accession>A0ABY1K0C4</accession>
<dbReference type="PANTHER" id="PTHR38041">
    <property type="entry name" value="CHORISMATE MUTASE"/>
    <property type="match status" value="1"/>
</dbReference>
<dbReference type="InterPro" id="IPR051331">
    <property type="entry name" value="Chorismate_mutase-related"/>
</dbReference>
<dbReference type="Gene3D" id="1.20.59.10">
    <property type="entry name" value="Chorismate mutase"/>
    <property type="match status" value="1"/>
</dbReference>
<name>A0ABY1K0C4_9BACL</name>
<evidence type="ECO:0000313" key="4">
    <source>
        <dbReference type="Proteomes" id="UP000186666"/>
    </source>
</evidence>
<comment type="caution">
    <text evidence="3">The sequence shown here is derived from an EMBL/GenBank/DDBJ whole genome shotgun (WGS) entry which is preliminary data.</text>
</comment>
<keyword evidence="3" id="KW-0670">Pyruvate</keyword>
<keyword evidence="4" id="KW-1185">Reference proteome</keyword>
<dbReference type="GO" id="GO:0016829">
    <property type="term" value="F:lyase activity"/>
    <property type="evidence" value="ECO:0007669"/>
    <property type="project" value="UniProtKB-KW"/>
</dbReference>
<dbReference type="Pfam" id="PF01817">
    <property type="entry name" value="CM_2"/>
    <property type="match status" value="1"/>
</dbReference>
<dbReference type="SMART" id="SM00830">
    <property type="entry name" value="CM_2"/>
    <property type="match status" value="1"/>
</dbReference>
<feature type="domain" description="Chorismate mutase" evidence="2">
    <location>
        <begin position="1"/>
        <end position="90"/>
    </location>
</feature>
<dbReference type="EMBL" id="FTNK01000006">
    <property type="protein sequence ID" value="SIR07614.1"/>
    <property type="molecule type" value="Genomic_DNA"/>
</dbReference>
<dbReference type="Proteomes" id="UP000186666">
    <property type="component" value="Unassembled WGS sequence"/>
</dbReference>
<reference evidence="3 4" key="1">
    <citation type="submission" date="2017-01" db="EMBL/GenBank/DDBJ databases">
        <authorList>
            <person name="Varghese N."/>
            <person name="Submissions S."/>
        </authorList>
    </citation>
    <scope>NUCLEOTIDE SEQUENCE [LARGE SCALE GENOMIC DNA]</scope>
    <source>
        <strain evidence="3 4">ATCC 23464</strain>
    </source>
</reference>
<dbReference type="PANTHER" id="PTHR38041:SF1">
    <property type="entry name" value="CHORISMATE MUTASE"/>
    <property type="match status" value="1"/>
</dbReference>
<dbReference type="InterPro" id="IPR036979">
    <property type="entry name" value="CM_dom_sf"/>
</dbReference>
<proteinExistence type="predicted"/>
<dbReference type="RefSeq" id="WP_068580515.1">
    <property type="nucleotide sequence ID" value="NZ_FTNK01000006.1"/>
</dbReference>
<dbReference type="InterPro" id="IPR036263">
    <property type="entry name" value="Chorismate_II_sf"/>
</dbReference>
<dbReference type="SUPFAM" id="SSF48600">
    <property type="entry name" value="Chorismate mutase II"/>
    <property type="match status" value="1"/>
</dbReference>
<gene>
    <name evidence="3" type="ORF">SAMN05421578_106292</name>
</gene>
<keyword evidence="3" id="KW-0456">Lyase</keyword>
<evidence type="ECO:0000313" key="3">
    <source>
        <dbReference type="EMBL" id="SIR07614.1"/>
    </source>
</evidence>